<evidence type="ECO:0008006" key="4">
    <source>
        <dbReference type="Google" id="ProtNLM"/>
    </source>
</evidence>
<reference evidence="2" key="1">
    <citation type="journal article" date="2023" name="G3 (Bethesda)">
        <title>A reference genome for the long-term kleptoplast-retaining sea slug Elysia crispata morphotype clarki.</title>
        <authorList>
            <person name="Eastman K.E."/>
            <person name="Pendleton A.L."/>
            <person name="Shaikh M.A."/>
            <person name="Suttiyut T."/>
            <person name="Ogas R."/>
            <person name="Tomko P."/>
            <person name="Gavelis G."/>
            <person name="Widhalm J.R."/>
            <person name="Wisecaver J.H."/>
        </authorList>
    </citation>
    <scope>NUCLEOTIDE SEQUENCE</scope>
    <source>
        <strain evidence="2">ECLA1</strain>
    </source>
</reference>
<dbReference type="InterPro" id="IPR027417">
    <property type="entry name" value="P-loop_NTPase"/>
</dbReference>
<comment type="caution">
    <text evidence="2">The sequence shown here is derived from an EMBL/GenBank/DDBJ whole genome shotgun (WGS) entry which is preliminary data.</text>
</comment>
<evidence type="ECO:0000313" key="2">
    <source>
        <dbReference type="EMBL" id="KAK3771261.1"/>
    </source>
</evidence>
<dbReference type="Proteomes" id="UP001283361">
    <property type="component" value="Unassembled WGS sequence"/>
</dbReference>
<dbReference type="EMBL" id="JAWDGP010003760">
    <property type="protein sequence ID" value="KAK3771261.1"/>
    <property type="molecule type" value="Genomic_DNA"/>
</dbReference>
<dbReference type="Gene3D" id="3.40.50.300">
    <property type="entry name" value="P-loop containing nucleotide triphosphate hydrolases"/>
    <property type="match status" value="1"/>
</dbReference>
<accession>A0AAE0ZLT8</accession>
<name>A0AAE0ZLT8_9GAST</name>
<proteinExistence type="predicted"/>
<keyword evidence="1" id="KW-1133">Transmembrane helix</keyword>
<dbReference type="PANTHER" id="PTHR33844:SF1">
    <property type="entry name" value="SULFOTRANSFERASE DOMAIN-CONTAINING PROTEIN"/>
    <property type="match status" value="1"/>
</dbReference>
<keyword evidence="3" id="KW-1185">Reference proteome</keyword>
<keyword evidence="1" id="KW-0472">Membrane</keyword>
<organism evidence="2 3">
    <name type="scientific">Elysia crispata</name>
    <name type="common">lettuce slug</name>
    <dbReference type="NCBI Taxonomy" id="231223"/>
    <lineage>
        <taxon>Eukaryota</taxon>
        <taxon>Metazoa</taxon>
        <taxon>Spiralia</taxon>
        <taxon>Lophotrochozoa</taxon>
        <taxon>Mollusca</taxon>
        <taxon>Gastropoda</taxon>
        <taxon>Heterobranchia</taxon>
        <taxon>Euthyneura</taxon>
        <taxon>Panpulmonata</taxon>
        <taxon>Sacoglossa</taxon>
        <taxon>Placobranchoidea</taxon>
        <taxon>Plakobranchidae</taxon>
        <taxon>Elysia</taxon>
    </lineage>
</organism>
<keyword evidence="1" id="KW-0812">Transmembrane</keyword>
<dbReference type="PANTHER" id="PTHR33844">
    <property type="entry name" value="SULFOTRANSFER_1 DOMAIN-CONTAINING PROTEIN"/>
    <property type="match status" value="1"/>
</dbReference>
<evidence type="ECO:0000313" key="3">
    <source>
        <dbReference type="Proteomes" id="UP001283361"/>
    </source>
</evidence>
<dbReference type="AlphaFoldDB" id="A0AAE0ZLT8"/>
<protein>
    <recommendedName>
        <fullName evidence="4">Sulfotransferase</fullName>
    </recommendedName>
</protein>
<evidence type="ECO:0000256" key="1">
    <source>
        <dbReference type="SAM" id="Phobius"/>
    </source>
</evidence>
<sequence length="479" mass="54723">MNSIIKEILEQIIQQMDRPLSFAAISGIIGGGLFMWNLSRFLSSLKTSWEVLTISAYYVCHAVVRSLQRLLWTYNGVADQLVMAEYGAVYDTCVHVQKIIHRGRFSIMNHPRPWDFVGVHEGFAHPQTLLNPSITLYCVTPTHAYFLQCPEDIDVHQSSISPFMYMAQYYHAEKIYSIPLGHFHRLADEVGDPRVPVIWITSTGRCGSTLVGQMLEKLPGTRCLSESDSLTNISLMQRASQLGPSELSKTIRSTVRMLCKEAPGVQRIVFKCRFNCVTELEPVMDHFPQFRHIYVYRNLGAVMKSYFKFLHRDTAMCLLEWLVNSRLISHAVPFVRNYLVHFIAGKESLEKVEPILPKVNFMGYVTAIICSCIVEFQNMTRKGIVVQTLHYDELMRNPVEVTSKLFQLLSLPQDYVHMSLAAMQHDTQHGTILSNIYYRNSSNARQMTGKDTKDINVVLQAMGLPDMKHEMSLPNSLME</sequence>
<feature type="transmembrane region" description="Helical" evidence="1">
    <location>
        <begin position="20"/>
        <end position="38"/>
    </location>
</feature>
<dbReference type="SUPFAM" id="SSF52540">
    <property type="entry name" value="P-loop containing nucleoside triphosphate hydrolases"/>
    <property type="match status" value="1"/>
</dbReference>
<gene>
    <name evidence="2" type="ORF">RRG08_024340</name>
</gene>